<accession>G0MX31</accession>
<gene>
    <name evidence="1" type="ORF">CAEBREN_25645</name>
</gene>
<dbReference type="EMBL" id="GL379818">
    <property type="protein sequence ID" value="EGT46722.1"/>
    <property type="molecule type" value="Genomic_DNA"/>
</dbReference>
<evidence type="ECO:0000313" key="2">
    <source>
        <dbReference type="Proteomes" id="UP000008068"/>
    </source>
</evidence>
<dbReference type="AlphaFoldDB" id="G0MX31"/>
<evidence type="ECO:0000313" key="1">
    <source>
        <dbReference type="EMBL" id="EGT46722.1"/>
    </source>
</evidence>
<dbReference type="HOGENOM" id="CLU_829556_0_0_1"/>
<keyword evidence="2" id="KW-1185">Reference proteome</keyword>
<dbReference type="OMA" id="FRTHIWN"/>
<protein>
    <recommendedName>
        <fullName evidence="3">F-box domain-containing protein</fullName>
    </recommendedName>
</protein>
<dbReference type="Proteomes" id="UP000008068">
    <property type="component" value="Unassembled WGS sequence"/>
</dbReference>
<evidence type="ECO:0008006" key="3">
    <source>
        <dbReference type="Google" id="ProtNLM"/>
    </source>
</evidence>
<sequence length="335" mass="39680">MDPPLSLESLKITETNEKTHVQEPKLRNPVKSFFDLNTDSILHVLHRMPMHELFSFLTAYPQMENLIKGKVKLDKCEMKLMRIVSSVKVGKFEWSFNSWANWDRSAKKESNRTVGPLSLDVYQENESTWQSEVKDTMSTALSFVNWIIEKFPKTEFERLDFLPSLPFSPKSILKMPIMKKFKEEKIAAPFLGEQDLEDFFNESIKRHQIVVLEREGTYKLARAMTIENDPLGMLPSKWFHIPFLHPDHIEVILLKDVNMKEENLHFEVEEWDVEEMEEYEENALLQIYWQERGRIIRNRNDEPASVHFNLETGTFVFVVWHTETMFSLLHSVRHF</sequence>
<reference evidence="2" key="1">
    <citation type="submission" date="2011-07" db="EMBL/GenBank/DDBJ databases">
        <authorList>
            <consortium name="Caenorhabditis brenneri Sequencing and Analysis Consortium"/>
            <person name="Wilson R.K."/>
        </authorList>
    </citation>
    <scope>NUCLEOTIDE SEQUENCE [LARGE SCALE GENOMIC DNA]</scope>
    <source>
        <strain evidence="2">PB2801</strain>
    </source>
</reference>
<dbReference type="InParanoid" id="G0MX31"/>
<proteinExistence type="predicted"/>
<name>G0MX31_CAEBE</name>
<organism evidence="2">
    <name type="scientific">Caenorhabditis brenneri</name>
    <name type="common">Nematode worm</name>
    <dbReference type="NCBI Taxonomy" id="135651"/>
    <lineage>
        <taxon>Eukaryota</taxon>
        <taxon>Metazoa</taxon>
        <taxon>Ecdysozoa</taxon>
        <taxon>Nematoda</taxon>
        <taxon>Chromadorea</taxon>
        <taxon>Rhabditida</taxon>
        <taxon>Rhabditina</taxon>
        <taxon>Rhabditomorpha</taxon>
        <taxon>Rhabditoidea</taxon>
        <taxon>Rhabditidae</taxon>
        <taxon>Peloderinae</taxon>
        <taxon>Caenorhabditis</taxon>
    </lineage>
</organism>